<dbReference type="AlphaFoldDB" id="A0AAV7KLG4"/>
<evidence type="ECO:0000256" key="10">
    <source>
        <dbReference type="RuleBase" id="RU363047"/>
    </source>
</evidence>
<keyword evidence="6 10" id="KW-1133">Transmembrane helix</keyword>
<feature type="transmembrane region" description="Helical" evidence="10">
    <location>
        <begin position="77"/>
        <end position="95"/>
    </location>
</feature>
<keyword evidence="5 10" id="KW-0552">Olfaction</keyword>
<dbReference type="FunFam" id="1.20.1070.10:FF:000001">
    <property type="entry name" value="Olfactory receptor"/>
    <property type="match status" value="1"/>
</dbReference>
<feature type="transmembrane region" description="Helical" evidence="10">
    <location>
        <begin position="107"/>
        <end position="126"/>
    </location>
</feature>
<feature type="transmembrane region" description="Helical" evidence="10">
    <location>
        <begin position="279"/>
        <end position="298"/>
    </location>
</feature>
<dbReference type="GO" id="GO:0004984">
    <property type="term" value="F:olfactory receptor activity"/>
    <property type="evidence" value="ECO:0007669"/>
    <property type="project" value="InterPro"/>
</dbReference>
<dbReference type="InterPro" id="IPR000725">
    <property type="entry name" value="Olfact_rcpt"/>
</dbReference>
<dbReference type="InterPro" id="IPR017452">
    <property type="entry name" value="GPCR_Rhodpsn_7TM"/>
</dbReference>
<name>A0AAV7KLG4_PLEWA</name>
<feature type="transmembrane region" description="Helical" evidence="10">
    <location>
        <begin position="206"/>
        <end position="227"/>
    </location>
</feature>
<evidence type="ECO:0000256" key="5">
    <source>
        <dbReference type="ARBA" id="ARBA00022725"/>
    </source>
</evidence>
<comment type="similarity">
    <text evidence="9">Belongs to the G-protein coupled receptor 1 family.</text>
</comment>
<organism evidence="12 13">
    <name type="scientific">Pleurodeles waltl</name>
    <name type="common">Iberian ribbed newt</name>
    <dbReference type="NCBI Taxonomy" id="8319"/>
    <lineage>
        <taxon>Eukaryota</taxon>
        <taxon>Metazoa</taxon>
        <taxon>Chordata</taxon>
        <taxon>Craniata</taxon>
        <taxon>Vertebrata</taxon>
        <taxon>Euteleostomi</taxon>
        <taxon>Amphibia</taxon>
        <taxon>Batrachia</taxon>
        <taxon>Caudata</taxon>
        <taxon>Salamandroidea</taxon>
        <taxon>Salamandridae</taxon>
        <taxon>Pleurodelinae</taxon>
        <taxon>Pleurodeles</taxon>
    </lineage>
</organism>
<keyword evidence="3 10" id="KW-0716">Sensory transduction</keyword>
<dbReference type="InterPro" id="IPR000276">
    <property type="entry name" value="GPCR_Rhodpsn"/>
</dbReference>
<keyword evidence="9" id="KW-0297">G-protein coupled receptor</keyword>
<keyword evidence="2 10" id="KW-1003">Cell membrane</keyword>
<comment type="caution">
    <text evidence="12">The sequence shown here is derived from an EMBL/GenBank/DDBJ whole genome shotgun (WGS) entry which is preliminary data.</text>
</comment>
<proteinExistence type="inferred from homology"/>
<dbReference type="SUPFAM" id="SSF81321">
    <property type="entry name" value="Family A G protein-coupled receptor-like"/>
    <property type="match status" value="1"/>
</dbReference>
<sequence length="319" mass="35186">MTPADTGCVGNTSGAAGFILLGFQAVPALKPLLFLIFLFIYLLTVAGNTLIVITVTLGHHLHSPMYFFLGNLSFLEVWYPTTTVPTMLAGILTGGRLISYGGCISQFYFFVSFAGTECILLTVMAYDRYVAICFPLRYAALMERGLCLKLAVIAWLSGFSPPVVTVSFLCRLHFYGHKEVDHFFCEFAPLVKAACSDTSVIEMTVFILAISMLSIPFVLVIVSYAYIMSAILRIPSAIGRQRAFSTCSSHLTVVIIYFGTLISIYLTPTSGHYLHLNKALSLVYTVATPLLNPIIYTLRNKEIQRTFRKAVTNAGFLEI</sequence>
<gene>
    <name evidence="12" type="ORF">NDU88_000079</name>
</gene>
<evidence type="ECO:0000256" key="4">
    <source>
        <dbReference type="ARBA" id="ARBA00022692"/>
    </source>
</evidence>
<feature type="domain" description="G-protein coupled receptors family 1 profile" evidence="11">
    <location>
        <begin position="47"/>
        <end position="296"/>
    </location>
</feature>
<dbReference type="Pfam" id="PF13853">
    <property type="entry name" value="7tm_4"/>
    <property type="match status" value="1"/>
</dbReference>
<keyword evidence="9" id="KW-0675">Receptor</keyword>
<keyword evidence="8 9" id="KW-0807">Transducer</keyword>
<evidence type="ECO:0000256" key="6">
    <source>
        <dbReference type="ARBA" id="ARBA00022989"/>
    </source>
</evidence>
<reference evidence="12" key="1">
    <citation type="journal article" date="2022" name="bioRxiv">
        <title>Sequencing and chromosome-scale assembly of the giantPleurodeles waltlgenome.</title>
        <authorList>
            <person name="Brown T."/>
            <person name="Elewa A."/>
            <person name="Iarovenko S."/>
            <person name="Subramanian E."/>
            <person name="Araus A.J."/>
            <person name="Petzold A."/>
            <person name="Susuki M."/>
            <person name="Suzuki K.-i.T."/>
            <person name="Hayashi T."/>
            <person name="Toyoda A."/>
            <person name="Oliveira C."/>
            <person name="Osipova E."/>
            <person name="Leigh N.D."/>
            <person name="Simon A."/>
            <person name="Yun M.H."/>
        </authorList>
    </citation>
    <scope>NUCLEOTIDE SEQUENCE</scope>
    <source>
        <strain evidence="12">20211129_DDA</strain>
        <tissue evidence="12">Liver</tissue>
    </source>
</reference>
<dbReference type="Gene3D" id="1.20.1070.10">
    <property type="entry name" value="Rhodopsin 7-helix transmembrane proteins"/>
    <property type="match status" value="1"/>
</dbReference>
<feature type="transmembrane region" description="Helical" evidence="10">
    <location>
        <begin position="32"/>
        <end position="57"/>
    </location>
</feature>
<evidence type="ECO:0000256" key="2">
    <source>
        <dbReference type="ARBA" id="ARBA00022475"/>
    </source>
</evidence>
<evidence type="ECO:0000259" key="11">
    <source>
        <dbReference type="PROSITE" id="PS50262"/>
    </source>
</evidence>
<dbReference type="PRINTS" id="PR00237">
    <property type="entry name" value="GPCRRHODOPSN"/>
</dbReference>
<dbReference type="CDD" id="cd15911">
    <property type="entry name" value="7tmA_OR11A-like"/>
    <property type="match status" value="1"/>
</dbReference>
<dbReference type="PRINTS" id="PR00245">
    <property type="entry name" value="OLFACTORYR"/>
</dbReference>
<evidence type="ECO:0000256" key="7">
    <source>
        <dbReference type="ARBA" id="ARBA00023136"/>
    </source>
</evidence>
<protein>
    <recommendedName>
        <fullName evidence="10">Olfactory receptor</fullName>
    </recommendedName>
</protein>
<accession>A0AAV7KLG4</accession>
<dbReference type="EMBL" id="JANPWB010000016">
    <property type="protein sequence ID" value="KAJ1079846.1"/>
    <property type="molecule type" value="Genomic_DNA"/>
</dbReference>
<dbReference type="Proteomes" id="UP001066276">
    <property type="component" value="Chromosome 12"/>
</dbReference>
<keyword evidence="13" id="KW-1185">Reference proteome</keyword>
<dbReference type="PROSITE" id="PS50262">
    <property type="entry name" value="G_PROTEIN_RECEP_F1_2"/>
    <property type="match status" value="1"/>
</dbReference>
<evidence type="ECO:0000256" key="8">
    <source>
        <dbReference type="ARBA" id="ARBA00023224"/>
    </source>
</evidence>
<evidence type="ECO:0000313" key="13">
    <source>
        <dbReference type="Proteomes" id="UP001066276"/>
    </source>
</evidence>
<dbReference type="PANTHER" id="PTHR26453">
    <property type="entry name" value="OLFACTORY RECEPTOR"/>
    <property type="match status" value="1"/>
</dbReference>
<comment type="subcellular location">
    <subcellularLocation>
        <location evidence="1 10">Cell membrane</location>
        <topology evidence="1 10">Multi-pass membrane protein</topology>
    </subcellularLocation>
</comment>
<evidence type="ECO:0000256" key="1">
    <source>
        <dbReference type="ARBA" id="ARBA00004651"/>
    </source>
</evidence>
<feature type="transmembrane region" description="Helical" evidence="10">
    <location>
        <begin position="248"/>
        <end position="267"/>
    </location>
</feature>
<evidence type="ECO:0000256" key="9">
    <source>
        <dbReference type="RuleBase" id="RU000688"/>
    </source>
</evidence>
<evidence type="ECO:0000256" key="3">
    <source>
        <dbReference type="ARBA" id="ARBA00022606"/>
    </source>
</evidence>
<dbReference type="PROSITE" id="PS00237">
    <property type="entry name" value="G_PROTEIN_RECEP_F1_1"/>
    <property type="match status" value="1"/>
</dbReference>
<keyword evidence="4 9" id="KW-0812">Transmembrane</keyword>
<keyword evidence="7 10" id="KW-0472">Membrane</keyword>
<dbReference type="GO" id="GO:0005886">
    <property type="term" value="C:plasma membrane"/>
    <property type="evidence" value="ECO:0007669"/>
    <property type="project" value="UniProtKB-SubCell"/>
</dbReference>
<dbReference type="GO" id="GO:0004930">
    <property type="term" value="F:G protein-coupled receptor activity"/>
    <property type="evidence" value="ECO:0007669"/>
    <property type="project" value="UniProtKB-KW"/>
</dbReference>
<evidence type="ECO:0000313" key="12">
    <source>
        <dbReference type="EMBL" id="KAJ1079846.1"/>
    </source>
</evidence>